<keyword evidence="5" id="KW-0456">Lyase</keyword>
<sequence length="318" mass="35279">MHTYGELSRLKIPTLITLLVTLIITEGEAKARDESDKTNVISISYEIDLPALEEPSSSDALGRRKISQASFDETPGPRSGPRTAHETSENEINLFRYFSLAKSATSAWPNRIYYDTKIATSSQRPDSSRKAPPATIARKTDECAPSPLTPESVRRLVVQSARRHQVDEVFAEAIAWVESDFDRRRNSPKGARGPMQLMPDTAARFGVHDICDPAQNIDGAMRYLRVLFDEFQNPLLVAAAYNSGERRVYEHAGIPPFAETVRYLAKVINYRLGLPMPSAKTGPMRVLQTPIEGPAPGNEAGVIAVQQRRQFVGGVMHF</sequence>
<dbReference type="EC" id="4.2.2.n1" evidence="5"/>
<dbReference type="Proteomes" id="UP001496627">
    <property type="component" value="Unassembled WGS sequence"/>
</dbReference>
<dbReference type="GO" id="GO:0016829">
    <property type="term" value="F:lyase activity"/>
    <property type="evidence" value="ECO:0007669"/>
    <property type="project" value="UniProtKB-KW"/>
</dbReference>
<comment type="caution">
    <text evidence="5">The sequence shown here is derived from an EMBL/GenBank/DDBJ whole genome shotgun (WGS) entry which is preliminary data.</text>
</comment>
<dbReference type="CDD" id="cd00254">
    <property type="entry name" value="LT-like"/>
    <property type="match status" value="1"/>
</dbReference>
<dbReference type="RefSeq" id="WP_227702538.1">
    <property type="nucleotide sequence ID" value="NZ_JBEAAL010000009.1"/>
</dbReference>
<protein>
    <submittedName>
        <fullName evidence="5">Lytic transglycosylase domain-containing protein</fullName>
        <ecNumber evidence="5">4.2.2.n1</ecNumber>
    </submittedName>
</protein>
<dbReference type="InterPro" id="IPR023346">
    <property type="entry name" value="Lysozyme-like_dom_sf"/>
</dbReference>
<dbReference type="PANTHER" id="PTHR37423">
    <property type="entry name" value="SOLUBLE LYTIC MUREIN TRANSGLYCOSYLASE-RELATED"/>
    <property type="match status" value="1"/>
</dbReference>
<accession>A0ABV0M306</accession>
<proteinExistence type="inferred from homology"/>
<dbReference type="Gene3D" id="1.10.530.10">
    <property type="match status" value="1"/>
</dbReference>
<evidence type="ECO:0000256" key="3">
    <source>
        <dbReference type="SAM" id="MobiDB-lite"/>
    </source>
</evidence>
<evidence type="ECO:0000256" key="1">
    <source>
        <dbReference type="ARBA" id="ARBA00007734"/>
    </source>
</evidence>
<feature type="region of interest" description="Disordered" evidence="3">
    <location>
        <begin position="120"/>
        <end position="148"/>
    </location>
</feature>
<feature type="region of interest" description="Disordered" evidence="3">
    <location>
        <begin position="68"/>
        <end position="87"/>
    </location>
</feature>
<name>A0ABV0M306_9HYPH</name>
<reference evidence="5 6" key="1">
    <citation type="submission" date="2024-05" db="EMBL/GenBank/DDBJ databases">
        <title>Neorhizobium sp. Rsf11, a plant growth promoting and heavy metal resistant PAH-degrader.</title>
        <authorList>
            <person name="Golubev S.N."/>
            <person name="Muratova A.Y."/>
            <person name="Markelova M.I."/>
        </authorList>
    </citation>
    <scope>NUCLEOTIDE SEQUENCE [LARGE SCALE GENOMIC DNA]</scope>
    <source>
        <strain evidence="5 6">Rsf11</strain>
    </source>
</reference>
<dbReference type="InterPro" id="IPR008258">
    <property type="entry name" value="Transglycosylase_SLT_dom_1"/>
</dbReference>
<evidence type="ECO:0000313" key="5">
    <source>
        <dbReference type="EMBL" id="MEQ1406244.1"/>
    </source>
</evidence>
<comment type="similarity">
    <text evidence="1">Belongs to the transglycosylase Slt family.</text>
</comment>
<comment type="similarity">
    <text evidence="2">Belongs to the virb1 family.</text>
</comment>
<dbReference type="Pfam" id="PF01464">
    <property type="entry name" value="SLT"/>
    <property type="match status" value="1"/>
</dbReference>
<evidence type="ECO:0000256" key="2">
    <source>
        <dbReference type="ARBA" id="ARBA00009387"/>
    </source>
</evidence>
<feature type="domain" description="Transglycosylase SLT" evidence="4">
    <location>
        <begin position="159"/>
        <end position="250"/>
    </location>
</feature>
<keyword evidence="6" id="KW-1185">Reference proteome</keyword>
<gene>
    <name evidence="5" type="ORF">ABK249_15010</name>
</gene>
<dbReference type="SUPFAM" id="SSF53955">
    <property type="entry name" value="Lysozyme-like"/>
    <property type="match status" value="1"/>
</dbReference>
<dbReference type="PANTHER" id="PTHR37423:SF2">
    <property type="entry name" value="MEMBRANE-BOUND LYTIC MUREIN TRANSGLYCOSYLASE C"/>
    <property type="match status" value="1"/>
</dbReference>
<organism evidence="5 6">
    <name type="scientific">Neorhizobium phenanthreniclasticum</name>
    <dbReference type="NCBI Taxonomy" id="3157917"/>
    <lineage>
        <taxon>Bacteria</taxon>
        <taxon>Pseudomonadati</taxon>
        <taxon>Pseudomonadota</taxon>
        <taxon>Alphaproteobacteria</taxon>
        <taxon>Hyphomicrobiales</taxon>
        <taxon>Rhizobiaceae</taxon>
        <taxon>Rhizobium/Agrobacterium group</taxon>
        <taxon>Neorhizobium</taxon>
    </lineage>
</organism>
<dbReference type="EMBL" id="JBEAAL010000009">
    <property type="protein sequence ID" value="MEQ1406244.1"/>
    <property type="molecule type" value="Genomic_DNA"/>
</dbReference>
<evidence type="ECO:0000259" key="4">
    <source>
        <dbReference type="Pfam" id="PF01464"/>
    </source>
</evidence>
<evidence type="ECO:0000313" key="6">
    <source>
        <dbReference type="Proteomes" id="UP001496627"/>
    </source>
</evidence>